<accession>A0ABW1UEH3</accession>
<organism evidence="1 2">
    <name type="scientific">Lactiplantibacillus daoliensis</name>
    <dbReference type="NCBI Taxonomy" id="2559916"/>
    <lineage>
        <taxon>Bacteria</taxon>
        <taxon>Bacillati</taxon>
        <taxon>Bacillota</taxon>
        <taxon>Bacilli</taxon>
        <taxon>Lactobacillales</taxon>
        <taxon>Lactobacillaceae</taxon>
        <taxon>Lactiplantibacillus</taxon>
    </lineage>
</organism>
<protein>
    <recommendedName>
        <fullName evidence="3">DUF2187 domain-containing protein</fullName>
    </recommendedName>
</protein>
<sequence>MEIGTKVAFKLEGQDFTGEIAKAYVNSYLITFESTDPEIVDKYHNKVIISQKQVKAID</sequence>
<gene>
    <name evidence="1" type="ORF">ACFQH1_03420</name>
</gene>
<comment type="caution">
    <text evidence="1">The sequence shown here is derived from an EMBL/GenBank/DDBJ whole genome shotgun (WGS) entry which is preliminary data.</text>
</comment>
<evidence type="ECO:0008006" key="3">
    <source>
        <dbReference type="Google" id="ProtNLM"/>
    </source>
</evidence>
<evidence type="ECO:0000313" key="2">
    <source>
        <dbReference type="Proteomes" id="UP001596227"/>
    </source>
</evidence>
<evidence type="ECO:0000313" key="1">
    <source>
        <dbReference type="EMBL" id="MFC6294252.1"/>
    </source>
</evidence>
<proteinExistence type="predicted"/>
<reference evidence="2" key="1">
    <citation type="journal article" date="2019" name="Int. J. Syst. Evol. Microbiol.">
        <title>The Global Catalogue of Microorganisms (GCM) 10K type strain sequencing project: providing services to taxonomists for standard genome sequencing and annotation.</title>
        <authorList>
            <consortium name="The Broad Institute Genomics Platform"/>
            <consortium name="The Broad Institute Genome Sequencing Center for Infectious Disease"/>
            <person name="Wu L."/>
            <person name="Ma J."/>
        </authorList>
    </citation>
    <scope>NUCLEOTIDE SEQUENCE [LARGE SCALE GENOMIC DNA]</scope>
    <source>
        <strain evidence="2">CCM 8934</strain>
    </source>
</reference>
<name>A0ABW1UEH3_9LACO</name>
<dbReference type="RefSeq" id="WP_137606010.1">
    <property type="nucleotide sequence ID" value="NZ_BJDH01000001.1"/>
</dbReference>
<keyword evidence="2" id="KW-1185">Reference proteome</keyword>
<dbReference type="EMBL" id="JBHSSB010000014">
    <property type="protein sequence ID" value="MFC6294252.1"/>
    <property type="molecule type" value="Genomic_DNA"/>
</dbReference>
<dbReference type="Proteomes" id="UP001596227">
    <property type="component" value="Unassembled WGS sequence"/>
</dbReference>